<comment type="caution">
    <text evidence="3">The sequence shown here is derived from an EMBL/GenBank/DDBJ whole genome shotgun (WGS) entry which is preliminary data.</text>
</comment>
<evidence type="ECO:0000256" key="1">
    <source>
        <dbReference type="SAM" id="MobiDB-lite"/>
    </source>
</evidence>
<keyword evidence="4" id="KW-1185">Reference proteome</keyword>
<evidence type="ECO:0000313" key="4">
    <source>
        <dbReference type="Proteomes" id="UP000282184"/>
    </source>
</evidence>
<keyword evidence="2" id="KW-0732">Signal</keyword>
<reference evidence="3 4" key="1">
    <citation type="submission" date="2018-12" db="EMBL/GenBank/DDBJ databases">
        <title>Hymenobacter gummosus sp. nov., isolated from a spring.</title>
        <authorList>
            <person name="Nie L."/>
        </authorList>
    </citation>
    <scope>NUCLEOTIDE SEQUENCE [LARGE SCALE GENOMIC DNA]</scope>
    <source>
        <strain evidence="3 4">KCTC 52166</strain>
    </source>
</reference>
<protein>
    <recommendedName>
        <fullName evidence="5">RHS repeat protein</fullName>
    </recommendedName>
</protein>
<proteinExistence type="predicted"/>
<dbReference type="RefSeq" id="WP_126693817.1">
    <property type="nucleotide sequence ID" value="NZ_RXOF01000007.1"/>
</dbReference>
<feature type="signal peptide" evidence="2">
    <location>
        <begin position="1"/>
        <end position="17"/>
    </location>
</feature>
<feature type="region of interest" description="Disordered" evidence="1">
    <location>
        <begin position="28"/>
        <end position="49"/>
    </location>
</feature>
<accession>A0A3S0QHQ7</accession>
<dbReference type="Gene3D" id="2.180.10.10">
    <property type="entry name" value="RHS repeat-associated core"/>
    <property type="match status" value="1"/>
</dbReference>
<feature type="chain" id="PRO_5018779848" description="RHS repeat protein" evidence="2">
    <location>
        <begin position="18"/>
        <end position="401"/>
    </location>
</feature>
<dbReference type="EMBL" id="RXOF01000007">
    <property type="protein sequence ID" value="RTQ49286.1"/>
    <property type="molecule type" value="Genomic_DNA"/>
</dbReference>
<dbReference type="Proteomes" id="UP000282184">
    <property type="component" value="Unassembled WGS sequence"/>
</dbReference>
<evidence type="ECO:0000256" key="2">
    <source>
        <dbReference type="SAM" id="SignalP"/>
    </source>
</evidence>
<dbReference type="OrthoDB" id="879049at2"/>
<sequence>MIRIVLPLGLLSSLLLALPAAGQQYPSAAAAAGPQPEPATAAPPALDDPTAYLQPEPNAATRQLYARQRVRTVLKVRLNDEGQVRDTVEYQEVDTQGRRTLLHRYSSDWQERRQWSYDAAGNCTSLVIHPVPGRSFTTIYTYNPELGRGRCEVLEPNGHRTTVCELQRRQLGDTLLTEARFWDLTVGRYHFAAGYRRNWRFALAPDTVLLLAGSYSPKGRLQSTQMQYELRADGRLTQQGEVDLHQILRTHRRRAAQPDEQIPFRQFPALLRRHPEGFKPNTQFYYDARQRLVTQEHTATVVVQQGTNFPTYGSARVPRSISNTYNPYPVRRLNTVQTVVTNTYNNLGQLIAQQLRVTGASSLGPKAYQVFSYQPDGLPAGETSRSTGQPVFYRYHYQYYE</sequence>
<evidence type="ECO:0000313" key="3">
    <source>
        <dbReference type="EMBL" id="RTQ49286.1"/>
    </source>
</evidence>
<gene>
    <name evidence="3" type="ORF">EJV47_14190</name>
</gene>
<organism evidence="3 4">
    <name type="scientific">Hymenobacter gummosus</name>
    <dbReference type="NCBI Taxonomy" id="1776032"/>
    <lineage>
        <taxon>Bacteria</taxon>
        <taxon>Pseudomonadati</taxon>
        <taxon>Bacteroidota</taxon>
        <taxon>Cytophagia</taxon>
        <taxon>Cytophagales</taxon>
        <taxon>Hymenobacteraceae</taxon>
        <taxon>Hymenobacter</taxon>
    </lineage>
</organism>
<dbReference type="AlphaFoldDB" id="A0A3S0QHQ7"/>
<evidence type="ECO:0008006" key="5">
    <source>
        <dbReference type="Google" id="ProtNLM"/>
    </source>
</evidence>
<name>A0A3S0QHQ7_9BACT</name>